<dbReference type="GO" id="GO:0004747">
    <property type="term" value="F:ribokinase activity"/>
    <property type="evidence" value="ECO:0007669"/>
    <property type="project" value="UniProtKB-UniRule"/>
</dbReference>
<dbReference type="PROSITE" id="PS00584">
    <property type="entry name" value="PFKB_KINASES_2"/>
    <property type="match status" value="1"/>
</dbReference>
<comment type="subunit">
    <text evidence="12">Homodimer.</text>
</comment>
<feature type="binding site" evidence="12">
    <location>
        <position position="283"/>
    </location>
    <ligand>
        <name>K(+)</name>
        <dbReference type="ChEBI" id="CHEBI:29103"/>
    </ligand>
</feature>
<sequence>MPDVVVFGSLNTDLVLDVPVLPAAGQTVLGGRLRVHSGGKGANQAVAAADAAGPTGPAVRMVGRVGDDGYGRRMRADLTAAGVDTGGVTVDSNEPSGTALILVDAAGENVIAVAAGANSAVDVDDARRAAAGLGPGDVAVCQLEVPQPAVRALVVAARAAGARSVCNAAPAAALAPDLLAALDVLVVNESEAGAVFGTQIRTPEAAGTAAGRAGCAVVVTLGPAGAVFAGPHGRPGRCPAPTVPVIDTVGAGDAFVGALAVALAGGTDLATAVGAGVAAGSRAVTRSGARPHAVDRGRKPVDADLTEGAGK</sequence>
<feature type="region of interest" description="Disordered" evidence="13">
    <location>
        <begin position="284"/>
        <end position="311"/>
    </location>
</feature>
<evidence type="ECO:0000256" key="4">
    <source>
        <dbReference type="ARBA" id="ARBA00022679"/>
    </source>
</evidence>
<feature type="active site" description="Proton acceptor" evidence="12">
    <location>
        <position position="253"/>
    </location>
</feature>
<comment type="similarity">
    <text evidence="1">Belongs to the carbohydrate kinase pfkB family.</text>
</comment>
<dbReference type="EMBL" id="FMDM01000010">
    <property type="protein sequence ID" value="SCG68511.1"/>
    <property type="molecule type" value="Genomic_DNA"/>
</dbReference>
<gene>
    <name evidence="12" type="primary">rbsK</name>
    <name evidence="15" type="ORF">GA0070213_110111</name>
</gene>
<name>A0A1C5JDY1_9ACTN</name>
<comment type="function">
    <text evidence="12">Catalyzes the phosphorylation of ribose at O-5 in a reaction requiring ATP and magnesium. The resulting D-ribose-5-phosphate can then be used either for sythesis of nucleotides, histidine, and tryptophan, or as a component of the pentose phosphate pathway.</text>
</comment>
<dbReference type="OrthoDB" id="9775849at2"/>
<feature type="binding site" evidence="12">
    <location>
        <position position="247"/>
    </location>
    <ligand>
        <name>K(+)</name>
        <dbReference type="ChEBI" id="CHEBI:29103"/>
    </ligand>
</feature>
<keyword evidence="6 12" id="KW-0547">Nucleotide-binding</keyword>
<feature type="binding site" evidence="12">
    <location>
        <begin position="220"/>
        <end position="225"/>
    </location>
    <ligand>
        <name>ATP</name>
        <dbReference type="ChEBI" id="CHEBI:30616"/>
    </ligand>
</feature>
<dbReference type="PANTHER" id="PTHR10584:SF166">
    <property type="entry name" value="RIBOKINASE"/>
    <property type="match status" value="1"/>
</dbReference>
<comment type="pathway">
    <text evidence="12">Carbohydrate metabolism; D-ribose degradation; D-ribose 5-phosphate from beta-D-ribopyranose: step 2/2.</text>
</comment>
<protein>
    <recommendedName>
        <fullName evidence="3 12">Ribokinase</fullName>
        <shortName evidence="12">RK</shortName>
        <ecNumber evidence="2 12">2.7.1.15</ecNumber>
    </recommendedName>
</protein>
<feature type="binding site" evidence="12">
    <location>
        <position position="249"/>
    </location>
    <ligand>
        <name>K(+)</name>
        <dbReference type="ChEBI" id="CHEBI:29103"/>
    </ligand>
</feature>
<evidence type="ECO:0000256" key="11">
    <source>
        <dbReference type="ARBA" id="ARBA00023277"/>
    </source>
</evidence>
<evidence type="ECO:0000259" key="14">
    <source>
        <dbReference type="Pfam" id="PF00294"/>
    </source>
</evidence>
<evidence type="ECO:0000313" key="15">
    <source>
        <dbReference type="EMBL" id="SCG68511.1"/>
    </source>
</evidence>
<evidence type="ECO:0000256" key="12">
    <source>
        <dbReference type="HAMAP-Rule" id="MF_01987"/>
    </source>
</evidence>
<keyword evidence="16" id="KW-1185">Reference proteome</keyword>
<keyword evidence="5 12" id="KW-0479">Metal-binding</keyword>
<dbReference type="GO" id="GO:0046872">
    <property type="term" value="F:metal ion binding"/>
    <property type="evidence" value="ECO:0007669"/>
    <property type="project" value="UniProtKB-KW"/>
</dbReference>
<evidence type="ECO:0000256" key="3">
    <source>
        <dbReference type="ARBA" id="ARBA00016943"/>
    </source>
</evidence>
<dbReference type="UniPathway" id="UPA00916">
    <property type="reaction ID" value="UER00889"/>
</dbReference>
<feature type="binding site" evidence="12">
    <location>
        <position position="188"/>
    </location>
    <ligand>
        <name>ATP</name>
        <dbReference type="ChEBI" id="CHEBI:30616"/>
    </ligand>
</feature>
<dbReference type="SUPFAM" id="SSF53613">
    <property type="entry name" value="Ribokinase-like"/>
    <property type="match status" value="1"/>
</dbReference>
<dbReference type="Gene3D" id="3.40.1190.20">
    <property type="match status" value="1"/>
</dbReference>
<dbReference type="InterPro" id="IPR002173">
    <property type="entry name" value="Carboh/pur_kinase_PfkB_CS"/>
</dbReference>
<dbReference type="GO" id="GO:0005829">
    <property type="term" value="C:cytosol"/>
    <property type="evidence" value="ECO:0007669"/>
    <property type="project" value="TreeGrafter"/>
</dbReference>
<dbReference type="InterPro" id="IPR002139">
    <property type="entry name" value="Ribo/fructo_kinase"/>
</dbReference>
<feature type="binding site" evidence="12">
    <location>
        <position position="288"/>
    </location>
    <ligand>
        <name>K(+)</name>
        <dbReference type="ChEBI" id="CHEBI:29103"/>
    </ligand>
</feature>
<accession>A0A1C5JDY1</accession>
<feature type="binding site" evidence="12">
    <location>
        <position position="286"/>
    </location>
    <ligand>
        <name>K(+)</name>
        <dbReference type="ChEBI" id="CHEBI:29103"/>
    </ligand>
</feature>
<dbReference type="GO" id="GO:0019303">
    <property type="term" value="P:D-ribose catabolic process"/>
    <property type="evidence" value="ECO:0007669"/>
    <property type="project" value="UniProtKB-UniRule"/>
</dbReference>
<evidence type="ECO:0000256" key="9">
    <source>
        <dbReference type="ARBA" id="ARBA00022842"/>
    </source>
</evidence>
<evidence type="ECO:0000256" key="7">
    <source>
        <dbReference type="ARBA" id="ARBA00022777"/>
    </source>
</evidence>
<dbReference type="PANTHER" id="PTHR10584">
    <property type="entry name" value="SUGAR KINASE"/>
    <property type="match status" value="1"/>
</dbReference>
<evidence type="ECO:0000256" key="1">
    <source>
        <dbReference type="ARBA" id="ARBA00005380"/>
    </source>
</evidence>
<dbReference type="Pfam" id="PF00294">
    <property type="entry name" value="PfkB"/>
    <property type="match status" value="1"/>
</dbReference>
<keyword evidence="10 12" id="KW-0630">Potassium</keyword>
<organism evidence="15 16">
    <name type="scientific">Micromonospora humi</name>
    <dbReference type="NCBI Taxonomy" id="745366"/>
    <lineage>
        <taxon>Bacteria</taxon>
        <taxon>Bacillati</taxon>
        <taxon>Actinomycetota</taxon>
        <taxon>Actinomycetes</taxon>
        <taxon>Micromonosporales</taxon>
        <taxon>Micromonosporaceae</taxon>
        <taxon>Micromonospora</taxon>
    </lineage>
</organism>
<dbReference type="GO" id="GO:0005524">
    <property type="term" value="F:ATP binding"/>
    <property type="evidence" value="ECO:0007669"/>
    <property type="project" value="UniProtKB-UniRule"/>
</dbReference>
<dbReference type="EC" id="2.7.1.15" evidence="2 12"/>
<evidence type="ECO:0000256" key="8">
    <source>
        <dbReference type="ARBA" id="ARBA00022840"/>
    </source>
</evidence>
<keyword evidence="7 12" id="KW-0418">Kinase</keyword>
<reference evidence="16" key="1">
    <citation type="submission" date="2016-06" db="EMBL/GenBank/DDBJ databases">
        <authorList>
            <person name="Varghese N."/>
            <person name="Submissions Spin"/>
        </authorList>
    </citation>
    <scope>NUCLEOTIDE SEQUENCE [LARGE SCALE GENOMIC DNA]</scope>
    <source>
        <strain evidence="16">DSM 45647</strain>
    </source>
</reference>
<keyword evidence="11 12" id="KW-0119">Carbohydrate metabolism</keyword>
<comment type="caution">
    <text evidence="12">Lacks conserved residue(s) required for the propagation of feature annotation.</text>
</comment>
<comment type="subcellular location">
    <subcellularLocation>
        <location evidence="12">Cytoplasm</location>
    </subcellularLocation>
</comment>
<keyword evidence="12" id="KW-0963">Cytoplasm</keyword>
<dbReference type="Proteomes" id="UP000199360">
    <property type="component" value="Unassembled WGS sequence"/>
</dbReference>
<evidence type="ECO:0000256" key="2">
    <source>
        <dbReference type="ARBA" id="ARBA00012035"/>
    </source>
</evidence>
<comment type="activity regulation">
    <text evidence="12">Activated by a monovalent cation that binds near, but not in, the active site. The most likely occupant of the site in vivo is potassium. Ion binding induces a conformational change that may alter substrate affinity.</text>
</comment>
<keyword evidence="8 12" id="KW-0067">ATP-binding</keyword>
<evidence type="ECO:0000256" key="6">
    <source>
        <dbReference type="ARBA" id="ARBA00022741"/>
    </source>
</evidence>
<dbReference type="InterPro" id="IPR029056">
    <property type="entry name" value="Ribokinase-like"/>
</dbReference>
<evidence type="ECO:0000256" key="5">
    <source>
        <dbReference type="ARBA" id="ARBA00022723"/>
    </source>
</evidence>
<feature type="binding site" evidence="12">
    <location>
        <position position="253"/>
    </location>
    <ligand>
        <name>substrate</name>
    </ligand>
</feature>
<dbReference type="RefSeq" id="WP_091066492.1">
    <property type="nucleotide sequence ID" value="NZ_FMDM01000010.1"/>
</dbReference>
<evidence type="ECO:0000313" key="16">
    <source>
        <dbReference type="Proteomes" id="UP000199360"/>
    </source>
</evidence>
<feature type="binding site" evidence="12">
    <location>
        <begin position="252"/>
        <end position="253"/>
    </location>
    <ligand>
        <name>ATP</name>
        <dbReference type="ChEBI" id="CHEBI:30616"/>
    </ligand>
</feature>
<dbReference type="AlphaFoldDB" id="A0A1C5JDY1"/>
<evidence type="ECO:0000256" key="13">
    <source>
        <dbReference type="SAM" id="MobiDB-lite"/>
    </source>
</evidence>
<evidence type="ECO:0000256" key="10">
    <source>
        <dbReference type="ARBA" id="ARBA00022958"/>
    </source>
</evidence>
<dbReference type="STRING" id="745366.GA0070213_110111"/>
<comment type="cofactor">
    <cofactor evidence="12">
        <name>Mg(2+)</name>
        <dbReference type="ChEBI" id="CHEBI:18420"/>
    </cofactor>
    <text evidence="12">Requires a divalent cation, most likely magnesium in vivo, as an electrophilic catalyst to aid phosphoryl group transfer. It is the chelate of the metal and the nucleotide that is the actual substrate.</text>
</comment>
<keyword evidence="4 12" id="KW-0808">Transferase</keyword>
<keyword evidence="9 12" id="KW-0460">Magnesium</keyword>
<comment type="similarity">
    <text evidence="12">Belongs to the carbohydrate kinase PfkB family. Ribokinase subfamily.</text>
</comment>
<dbReference type="InterPro" id="IPR011877">
    <property type="entry name" value="Ribokinase"/>
</dbReference>
<comment type="catalytic activity">
    <reaction evidence="12">
        <text>D-ribose + ATP = D-ribose 5-phosphate + ADP + H(+)</text>
        <dbReference type="Rhea" id="RHEA:13697"/>
        <dbReference type="ChEBI" id="CHEBI:15378"/>
        <dbReference type="ChEBI" id="CHEBI:30616"/>
        <dbReference type="ChEBI" id="CHEBI:47013"/>
        <dbReference type="ChEBI" id="CHEBI:78346"/>
        <dbReference type="ChEBI" id="CHEBI:456216"/>
        <dbReference type="EC" id="2.7.1.15"/>
    </reaction>
</comment>
<dbReference type="PRINTS" id="PR00990">
    <property type="entry name" value="RIBOKINASE"/>
</dbReference>
<feature type="binding site" evidence="12">
    <location>
        <position position="144"/>
    </location>
    <ligand>
        <name>substrate</name>
    </ligand>
</feature>
<feature type="binding site" evidence="12">
    <location>
        <begin position="39"/>
        <end position="43"/>
    </location>
    <ligand>
        <name>substrate</name>
    </ligand>
</feature>
<feature type="compositionally biased region" description="Basic and acidic residues" evidence="13">
    <location>
        <begin position="292"/>
        <end position="302"/>
    </location>
</feature>
<dbReference type="InterPro" id="IPR011611">
    <property type="entry name" value="PfkB_dom"/>
</dbReference>
<feature type="binding site" evidence="12">
    <location>
        <begin position="11"/>
        <end position="13"/>
    </location>
    <ligand>
        <name>substrate</name>
    </ligand>
</feature>
<proteinExistence type="inferred from homology"/>
<dbReference type="HAMAP" id="MF_01987">
    <property type="entry name" value="Ribokinase"/>
    <property type="match status" value="1"/>
</dbReference>
<feature type="domain" description="Carbohydrate kinase PfkB" evidence="14">
    <location>
        <begin position="1"/>
        <end position="291"/>
    </location>
</feature>